<dbReference type="OrthoDB" id="24039at2157"/>
<gene>
    <name evidence="2" type="ORF">AOG54_02680</name>
</gene>
<dbReference type="EMBL" id="LKBG01000078">
    <property type="protein sequence ID" value="KQB35840.1"/>
    <property type="molecule type" value="Genomic_DNA"/>
</dbReference>
<dbReference type="SUPFAM" id="SSF53807">
    <property type="entry name" value="Helical backbone' metal receptor"/>
    <property type="match status" value="1"/>
</dbReference>
<name>A0A0Q0RK70_9ARCH</name>
<dbReference type="RefSeq" id="WP_054964096.1">
    <property type="nucleotide sequence ID" value="NZ_LJCQ01000179.1"/>
</dbReference>
<evidence type="ECO:0000313" key="2">
    <source>
        <dbReference type="EMBL" id="KQB35840.1"/>
    </source>
</evidence>
<dbReference type="InterPro" id="IPR002491">
    <property type="entry name" value="ABC_transptr_periplasmic_BD"/>
</dbReference>
<dbReference type="InterPro" id="IPR050902">
    <property type="entry name" value="ABC_Transporter_SBP"/>
</dbReference>
<dbReference type="Gene3D" id="3.40.50.1980">
    <property type="entry name" value="Nitrogenase molybdenum iron protein domain"/>
    <property type="match status" value="2"/>
</dbReference>
<dbReference type="PANTHER" id="PTHR30535">
    <property type="entry name" value="VITAMIN B12-BINDING PROTEIN"/>
    <property type="match status" value="1"/>
</dbReference>
<feature type="domain" description="Fe/B12 periplasmic-binding" evidence="1">
    <location>
        <begin position="20"/>
        <end position="272"/>
    </location>
</feature>
<evidence type="ECO:0000313" key="3">
    <source>
        <dbReference type="Proteomes" id="UP000050320"/>
    </source>
</evidence>
<protein>
    <submittedName>
        <fullName evidence="2">Iron ABC transporter substrate-binding protein</fullName>
    </submittedName>
</protein>
<comment type="caution">
    <text evidence="2">The sequence shown here is derived from an EMBL/GenBank/DDBJ whole genome shotgun (WGS) entry which is preliminary data.</text>
</comment>
<dbReference type="AlphaFoldDB" id="A0A0Q0RK70"/>
<dbReference type="Pfam" id="PF01497">
    <property type="entry name" value="Peripla_BP_2"/>
    <property type="match status" value="1"/>
</dbReference>
<keyword evidence="3" id="KW-1185">Reference proteome</keyword>
<reference evidence="2 3" key="1">
    <citation type="submission" date="2015-09" db="EMBL/GenBank/DDBJ databases">
        <title>Heavy metals and arsenic resistance mechanisms in polyextremophilic archaea of the family Ferroplasmaceae.</title>
        <authorList>
            <person name="Bulaev A.G."/>
            <person name="Kanygina A.V."/>
        </authorList>
    </citation>
    <scope>NUCLEOTIDE SEQUENCE [LARGE SCALE GENOMIC DNA]</scope>
    <source>
        <strain evidence="2 3">VT</strain>
    </source>
</reference>
<dbReference type="Proteomes" id="UP000050320">
    <property type="component" value="Unassembled WGS sequence"/>
</dbReference>
<proteinExistence type="predicted"/>
<dbReference type="PANTHER" id="PTHR30535:SF34">
    <property type="entry name" value="MOLYBDATE-BINDING PROTEIN MOLA"/>
    <property type="match status" value="1"/>
</dbReference>
<dbReference type="PROSITE" id="PS50983">
    <property type="entry name" value="FE_B12_PBP"/>
    <property type="match status" value="1"/>
</dbReference>
<sequence>MRILKMFNGNEVSVPDKLERIVSFSPAVTEILFNLGLGDKIVADSAFCSRPEGARYKRKLASYSTTRKDILKELNPDIILTIGGYQEILYNNLKDDMPVYIFELPSSLPGLLDLISKVGIVVNKKVEARNLELKLIKQYKNINTDIFFKTYFEMDLGGPVTFGSMSYITDALYVMGFDTIYANFDREWITPDFDFVARADPDVIIYEHKMYREFDYSDMERLILKRKWNNISAVKNGNVFITPGRLDFFAHHGPSFFTEVIPWTINIYNNIKNKIKN</sequence>
<accession>A0A0Q0RK70</accession>
<evidence type="ECO:0000259" key="1">
    <source>
        <dbReference type="PROSITE" id="PS50983"/>
    </source>
</evidence>
<organism evidence="2 3">
    <name type="scientific">Acidiplasma aeolicum</name>
    <dbReference type="NCBI Taxonomy" id="507754"/>
    <lineage>
        <taxon>Archaea</taxon>
        <taxon>Methanobacteriati</taxon>
        <taxon>Thermoplasmatota</taxon>
        <taxon>Thermoplasmata</taxon>
        <taxon>Thermoplasmatales</taxon>
        <taxon>Ferroplasmaceae</taxon>
        <taxon>Acidiplasma</taxon>
    </lineage>
</organism>